<proteinExistence type="predicted"/>
<dbReference type="Gene3D" id="3.10.180.10">
    <property type="entry name" value="2,3-Dihydroxybiphenyl 1,2-Dioxygenase, domain 1"/>
    <property type="match status" value="1"/>
</dbReference>
<organism evidence="1 2">
    <name type="scientific">Streptosporangium amethystogenes subsp. fukuiense</name>
    <dbReference type="NCBI Taxonomy" id="698418"/>
    <lineage>
        <taxon>Bacteria</taxon>
        <taxon>Bacillati</taxon>
        <taxon>Actinomycetota</taxon>
        <taxon>Actinomycetes</taxon>
        <taxon>Streptosporangiales</taxon>
        <taxon>Streptosporangiaceae</taxon>
        <taxon>Streptosporangium</taxon>
    </lineage>
</organism>
<dbReference type="InterPro" id="IPR029068">
    <property type="entry name" value="Glyas_Bleomycin-R_OHBP_Dase"/>
</dbReference>
<evidence type="ECO:0000313" key="2">
    <source>
        <dbReference type="Proteomes" id="UP001596514"/>
    </source>
</evidence>
<reference evidence="2" key="1">
    <citation type="journal article" date="2019" name="Int. J. Syst. Evol. Microbiol.">
        <title>The Global Catalogue of Microorganisms (GCM) 10K type strain sequencing project: providing services to taxonomists for standard genome sequencing and annotation.</title>
        <authorList>
            <consortium name="The Broad Institute Genomics Platform"/>
            <consortium name="The Broad Institute Genome Sequencing Center for Infectious Disease"/>
            <person name="Wu L."/>
            <person name="Ma J."/>
        </authorList>
    </citation>
    <scope>NUCLEOTIDE SEQUENCE [LARGE SCALE GENOMIC DNA]</scope>
    <source>
        <strain evidence="2">JCM 10083</strain>
    </source>
</reference>
<keyword evidence="2" id="KW-1185">Reference proteome</keyword>
<sequence length="124" mass="12691">MTVAPQQSGVLRGIAVAVQDTAAAERLLGRVTDLPVTVRDGDRWTALEAGGLTVALTVTEELPGGAAVSLNVKVADVAAAHEELIAAGALSVMAPALTAHEERAAVRLGDSVVLSVYRSLPRQA</sequence>
<comment type="caution">
    <text evidence="1">The sequence shown here is derived from an EMBL/GenBank/DDBJ whole genome shotgun (WGS) entry which is preliminary data.</text>
</comment>
<dbReference type="EMBL" id="JBHTEE010000001">
    <property type="protein sequence ID" value="MFC7601544.1"/>
    <property type="molecule type" value="Genomic_DNA"/>
</dbReference>
<dbReference type="RefSeq" id="WP_343963827.1">
    <property type="nucleotide sequence ID" value="NZ_BAAAGK010000019.1"/>
</dbReference>
<evidence type="ECO:0000313" key="1">
    <source>
        <dbReference type="EMBL" id="MFC7601544.1"/>
    </source>
</evidence>
<dbReference type="SUPFAM" id="SSF54593">
    <property type="entry name" value="Glyoxalase/Bleomycin resistance protein/Dihydroxybiphenyl dioxygenase"/>
    <property type="match status" value="1"/>
</dbReference>
<accession>A0ABW2SZQ4</accession>
<dbReference type="Proteomes" id="UP001596514">
    <property type="component" value="Unassembled WGS sequence"/>
</dbReference>
<protein>
    <submittedName>
        <fullName evidence="1">VOC family protein</fullName>
    </submittedName>
</protein>
<gene>
    <name evidence="1" type="ORF">ACFQVD_15740</name>
</gene>
<name>A0ABW2SZQ4_9ACTN</name>